<feature type="region of interest" description="Disordered" evidence="1">
    <location>
        <begin position="47"/>
        <end position="113"/>
    </location>
</feature>
<evidence type="ECO:0000313" key="3">
    <source>
        <dbReference type="EMBL" id="RDW71715.1"/>
    </source>
</evidence>
<sequence length="610" mass="67289">MALSDDTPTRLPRVNTITFPSPPSFHSLPASTSLLDDCMMTIGYRVSQESENSRSQSKAGSLNMSTHSTHSAHSSVSSSRDTEPKESSEIPARDESVASMTSHSRSSSLSSKQSKASIVISKLPATDSGIFLPLSPALDKHPMHFSHSNLSIPIPQESAPVDLEKNSDAPLPEKRKNRMLRHARHTFLNVYRRLFSLVFIANLAGLAGLLSKNQQWRTSPPLSDFATAAAANILVALLIRQDYIVNCLFKLTWFIPLSAPLRIRRILAKIYEYGGVHSGAAVSSVVWFSLLTGFLTNEFATGHISPDPEAIIAFSYVLFILLVALCITAYPRFRFSSHNTFENVHRLGGWFALGIFWVEIVLFARTQQSATKGNLGLLLIKLPAFWCLLIASLHTIAPWVRLHKMPVQAEKLSDHAIRLHFTERVPLFVGLRISDAPLKEWHSFACIPSRDGGASGGSVLISSAGDWTRKTIANPQPYYWVKGIPVTGVLCMAQIFRRVVIVTTGSGIGPCLGVMQDIPQTSCRVIWSTPAPLKTYGQAICDAVSMVDERALVWDTKERGRPDLVELAWRLYKDSDAEAVFVISNPKLTRKVVYGMEARGIPAFGPIWDS</sequence>
<dbReference type="PANTHER" id="PTHR33927:SF5">
    <property type="entry name" value="ENZYME, PUTATIVE (AFU_ORTHOLOGUE AFUA_8G01222)-RELATED"/>
    <property type="match status" value="1"/>
</dbReference>
<keyword evidence="2" id="KW-0812">Transmembrane</keyword>
<feature type="transmembrane region" description="Helical" evidence="2">
    <location>
        <begin position="383"/>
        <end position="402"/>
    </location>
</feature>
<gene>
    <name evidence="3" type="ORF">BP5796_07749</name>
</gene>
<dbReference type="OrthoDB" id="3142841at2759"/>
<feature type="region of interest" description="Disordered" evidence="1">
    <location>
        <begin position="1"/>
        <end position="26"/>
    </location>
</feature>
<evidence type="ECO:0000313" key="4">
    <source>
        <dbReference type="Proteomes" id="UP000256328"/>
    </source>
</evidence>
<comment type="caution">
    <text evidence="3">The sequence shown here is derived from an EMBL/GenBank/DDBJ whole genome shotgun (WGS) entry which is preliminary data.</text>
</comment>
<dbReference type="InterPro" id="IPR052979">
    <property type="entry name" value="Adenylate-forming_domain"/>
</dbReference>
<feature type="compositionally biased region" description="Low complexity" evidence="1">
    <location>
        <begin position="65"/>
        <end position="79"/>
    </location>
</feature>
<evidence type="ECO:0000256" key="2">
    <source>
        <dbReference type="SAM" id="Phobius"/>
    </source>
</evidence>
<proteinExistence type="predicted"/>
<feature type="transmembrane region" description="Helical" evidence="2">
    <location>
        <begin position="310"/>
        <end position="331"/>
    </location>
</feature>
<feature type="transmembrane region" description="Helical" evidence="2">
    <location>
        <begin position="190"/>
        <end position="210"/>
    </location>
</feature>
<dbReference type="EMBL" id="PDLN01000011">
    <property type="protein sequence ID" value="RDW71715.1"/>
    <property type="molecule type" value="Genomic_DNA"/>
</dbReference>
<organism evidence="3 4">
    <name type="scientific">Coleophoma crateriformis</name>
    <dbReference type="NCBI Taxonomy" id="565419"/>
    <lineage>
        <taxon>Eukaryota</taxon>
        <taxon>Fungi</taxon>
        <taxon>Dikarya</taxon>
        <taxon>Ascomycota</taxon>
        <taxon>Pezizomycotina</taxon>
        <taxon>Leotiomycetes</taxon>
        <taxon>Helotiales</taxon>
        <taxon>Dermateaceae</taxon>
        <taxon>Coleophoma</taxon>
    </lineage>
</organism>
<evidence type="ECO:0000256" key="1">
    <source>
        <dbReference type="SAM" id="MobiDB-lite"/>
    </source>
</evidence>
<name>A0A3D8RCG1_9HELO</name>
<reference evidence="3 4" key="1">
    <citation type="journal article" date="2018" name="IMA Fungus">
        <title>IMA Genome-F 9: Draft genome sequence of Annulohypoxylon stygium, Aspergillus mulundensis, Berkeleyomyces basicola (syn. Thielaviopsis basicola), Ceratocystis smalleyi, two Cercospora beticola strains, Coleophoma cylindrospora, Fusarium fracticaudum, Phialophora cf. hyalina, and Morchella septimelata.</title>
        <authorList>
            <person name="Wingfield B.D."/>
            <person name="Bills G.F."/>
            <person name="Dong Y."/>
            <person name="Huang W."/>
            <person name="Nel W.J."/>
            <person name="Swalarsk-Parry B.S."/>
            <person name="Vaghefi N."/>
            <person name="Wilken P.M."/>
            <person name="An Z."/>
            <person name="de Beer Z.W."/>
            <person name="De Vos L."/>
            <person name="Chen L."/>
            <person name="Duong T.A."/>
            <person name="Gao Y."/>
            <person name="Hammerbacher A."/>
            <person name="Kikkert J.R."/>
            <person name="Li Y."/>
            <person name="Li H."/>
            <person name="Li K."/>
            <person name="Li Q."/>
            <person name="Liu X."/>
            <person name="Ma X."/>
            <person name="Naidoo K."/>
            <person name="Pethybridge S.J."/>
            <person name="Sun J."/>
            <person name="Steenkamp E.T."/>
            <person name="van der Nest M.A."/>
            <person name="van Wyk S."/>
            <person name="Wingfield M.J."/>
            <person name="Xiong C."/>
            <person name="Yue Q."/>
            <person name="Zhang X."/>
        </authorList>
    </citation>
    <scope>NUCLEOTIDE SEQUENCE [LARGE SCALE GENOMIC DNA]</scope>
    <source>
        <strain evidence="3 4">BP5796</strain>
    </source>
</reference>
<dbReference type="Proteomes" id="UP000256328">
    <property type="component" value="Unassembled WGS sequence"/>
</dbReference>
<feature type="compositionally biased region" description="Polar residues" evidence="1">
    <location>
        <begin position="47"/>
        <end position="64"/>
    </location>
</feature>
<feature type="compositionally biased region" description="Low complexity" evidence="1">
    <location>
        <begin position="97"/>
        <end position="113"/>
    </location>
</feature>
<keyword evidence="4" id="KW-1185">Reference proteome</keyword>
<keyword evidence="2" id="KW-0472">Membrane</keyword>
<dbReference type="PANTHER" id="PTHR33927">
    <property type="entry name" value="TRANSMEMBRANE PROTEIN"/>
    <property type="match status" value="1"/>
</dbReference>
<feature type="compositionally biased region" description="Basic and acidic residues" evidence="1">
    <location>
        <begin position="80"/>
        <end position="96"/>
    </location>
</feature>
<feature type="transmembrane region" description="Helical" evidence="2">
    <location>
        <begin position="270"/>
        <end position="290"/>
    </location>
</feature>
<evidence type="ECO:0008006" key="5">
    <source>
        <dbReference type="Google" id="ProtNLM"/>
    </source>
</evidence>
<dbReference type="AlphaFoldDB" id="A0A3D8RCG1"/>
<keyword evidence="2" id="KW-1133">Transmembrane helix</keyword>
<protein>
    <recommendedName>
        <fullName evidence="5">Integral membrane protein TmpA</fullName>
    </recommendedName>
</protein>
<accession>A0A3D8RCG1</accession>